<evidence type="ECO:0000256" key="1">
    <source>
        <dbReference type="SAM" id="MobiDB-lite"/>
    </source>
</evidence>
<feature type="transmembrane region" description="Helical" evidence="2">
    <location>
        <begin position="6"/>
        <end position="24"/>
    </location>
</feature>
<feature type="transmembrane region" description="Helical" evidence="2">
    <location>
        <begin position="216"/>
        <end position="234"/>
    </location>
</feature>
<feature type="region of interest" description="Disordered" evidence="1">
    <location>
        <begin position="242"/>
        <end position="267"/>
    </location>
</feature>
<protein>
    <submittedName>
        <fullName evidence="3">Uncharacterized protein</fullName>
    </submittedName>
</protein>
<evidence type="ECO:0000256" key="2">
    <source>
        <dbReference type="SAM" id="Phobius"/>
    </source>
</evidence>
<dbReference type="GeneID" id="87818673"/>
<feature type="transmembrane region" description="Helical" evidence="2">
    <location>
        <begin position="80"/>
        <end position="103"/>
    </location>
</feature>
<keyword evidence="2" id="KW-0472">Membrane</keyword>
<sequence>VFTSYVMQCLLVVVLWAGLAGFSWHNARRGRPDRPPKEPHQQHPNQPPHDHPDKPKQQEQIGPHFQAWISLLLDSHKAQCYFGGTLMLAVLASDLFSTSFVTTFLVTPLATNSILPLIFSYLLLVYFRASTPATAILTTVVYVLASLVYWVLYIRLRLPDGMTRDGMYKRYRLGVSSLEACGEFSGLAVCPEGDADRDEFAEGIGARLLLRVVTPIIWTWATGVLGVLLLLPVFRRSGRRSRQGKKMERELAESGKQGDENTARSTGDTTRTWHRVVFWLSTVVFVLGVGMQGSVLATAIRLDMVDIHGWSFGQIVAVTVWVPPLLEYFCGEMSGWHRRRMGKWGGEYEEVPMR</sequence>
<dbReference type="RefSeq" id="XP_062633572.1">
    <property type="nucleotide sequence ID" value="XM_062782060.1"/>
</dbReference>
<reference evidence="3" key="2">
    <citation type="submission" date="2023-05" db="EMBL/GenBank/DDBJ databases">
        <authorList>
            <consortium name="Lawrence Berkeley National Laboratory"/>
            <person name="Steindorff A."/>
            <person name="Hensen N."/>
            <person name="Bonometti L."/>
            <person name="Westerberg I."/>
            <person name="Brannstrom I.O."/>
            <person name="Guillou S."/>
            <person name="Cros-Aarteil S."/>
            <person name="Calhoun S."/>
            <person name="Haridas S."/>
            <person name="Kuo A."/>
            <person name="Mondo S."/>
            <person name="Pangilinan J."/>
            <person name="Riley R."/>
            <person name="Labutti K."/>
            <person name="Andreopoulos B."/>
            <person name="Lipzen A."/>
            <person name="Chen C."/>
            <person name="Yanf M."/>
            <person name="Daum C."/>
            <person name="Ng V."/>
            <person name="Clum A."/>
            <person name="Ohm R."/>
            <person name="Martin F."/>
            <person name="Silar P."/>
            <person name="Natvig D."/>
            <person name="Lalanne C."/>
            <person name="Gautier V."/>
            <person name="Ament-Velasquez S.L."/>
            <person name="Kruys A."/>
            <person name="Hutchinson M.I."/>
            <person name="Powell A.J."/>
            <person name="Barry K."/>
            <person name="Miller A.N."/>
            <person name="Grigoriev I.V."/>
            <person name="Debuchy R."/>
            <person name="Gladieux P."/>
            <person name="Thoren M.H."/>
            <person name="Johannesson H."/>
        </authorList>
    </citation>
    <scope>NUCLEOTIDE SEQUENCE</scope>
    <source>
        <strain evidence="3">CBS 141.50</strain>
    </source>
</reference>
<keyword evidence="2" id="KW-1133">Transmembrane helix</keyword>
<feature type="transmembrane region" description="Helical" evidence="2">
    <location>
        <begin position="134"/>
        <end position="154"/>
    </location>
</feature>
<evidence type="ECO:0000313" key="4">
    <source>
        <dbReference type="Proteomes" id="UP001302676"/>
    </source>
</evidence>
<reference evidence="3" key="1">
    <citation type="journal article" date="2023" name="Mol. Phylogenet. Evol.">
        <title>Genome-scale phylogeny and comparative genomics of the fungal order Sordariales.</title>
        <authorList>
            <person name="Hensen N."/>
            <person name="Bonometti L."/>
            <person name="Westerberg I."/>
            <person name="Brannstrom I.O."/>
            <person name="Guillou S."/>
            <person name="Cros-Aarteil S."/>
            <person name="Calhoun S."/>
            <person name="Haridas S."/>
            <person name="Kuo A."/>
            <person name="Mondo S."/>
            <person name="Pangilinan J."/>
            <person name="Riley R."/>
            <person name="LaButti K."/>
            <person name="Andreopoulos B."/>
            <person name="Lipzen A."/>
            <person name="Chen C."/>
            <person name="Yan M."/>
            <person name="Daum C."/>
            <person name="Ng V."/>
            <person name="Clum A."/>
            <person name="Steindorff A."/>
            <person name="Ohm R.A."/>
            <person name="Martin F."/>
            <person name="Silar P."/>
            <person name="Natvig D.O."/>
            <person name="Lalanne C."/>
            <person name="Gautier V."/>
            <person name="Ament-Velasquez S.L."/>
            <person name="Kruys A."/>
            <person name="Hutchinson M.I."/>
            <person name="Powell A.J."/>
            <person name="Barry K."/>
            <person name="Miller A.N."/>
            <person name="Grigoriev I.V."/>
            <person name="Debuchy R."/>
            <person name="Gladieux P."/>
            <person name="Hiltunen Thoren M."/>
            <person name="Johannesson H."/>
        </authorList>
    </citation>
    <scope>NUCLEOTIDE SEQUENCE</scope>
    <source>
        <strain evidence="3">CBS 141.50</strain>
    </source>
</reference>
<feature type="non-terminal residue" evidence="3">
    <location>
        <position position="1"/>
    </location>
</feature>
<organism evidence="3 4">
    <name type="scientific">Dichotomopilus funicola</name>
    <dbReference type="NCBI Taxonomy" id="1934379"/>
    <lineage>
        <taxon>Eukaryota</taxon>
        <taxon>Fungi</taxon>
        <taxon>Dikarya</taxon>
        <taxon>Ascomycota</taxon>
        <taxon>Pezizomycotina</taxon>
        <taxon>Sordariomycetes</taxon>
        <taxon>Sordariomycetidae</taxon>
        <taxon>Sordariales</taxon>
        <taxon>Chaetomiaceae</taxon>
        <taxon>Dichotomopilus</taxon>
    </lineage>
</organism>
<feature type="transmembrane region" description="Helical" evidence="2">
    <location>
        <begin position="109"/>
        <end position="127"/>
    </location>
</feature>
<dbReference type="EMBL" id="MU853638">
    <property type="protein sequence ID" value="KAK4140201.1"/>
    <property type="molecule type" value="Genomic_DNA"/>
</dbReference>
<feature type="transmembrane region" description="Helical" evidence="2">
    <location>
        <begin position="276"/>
        <end position="300"/>
    </location>
</feature>
<feature type="transmembrane region" description="Helical" evidence="2">
    <location>
        <begin position="312"/>
        <end position="331"/>
    </location>
</feature>
<evidence type="ECO:0000313" key="3">
    <source>
        <dbReference type="EMBL" id="KAK4140201.1"/>
    </source>
</evidence>
<feature type="region of interest" description="Disordered" evidence="1">
    <location>
        <begin position="28"/>
        <end position="58"/>
    </location>
</feature>
<keyword evidence="2" id="KW-0812">Transmembrane</keyword>
<accession>A0AAN6UWR5</accession>
<keyword evidence="4" id="KW-1185">Reference proteome</keyword>
<feature type="compositionally biased region" description="Basic and acidic residues" evidence="1">
    <location>
        <begin position="48"/>
        <end position="57"/>
    </location>
</feature>
<feature type="compositionally biased region" description="Basic and acidic residues" evidence="1">
    <location>
        <begin position="245"/>
        <end position="262"/>
    </location>
</feature>
<dbReference type="AlphaFoldDB" id="A0AAN6UWR5"/>
<comment type="caution">
    <text evidence="3">The sequence shown here is derived from an EMBL/GenBank/DDBJ whole genome shotgun (WGS) entry which is preliminary data.</text>
</comment>
<gene>
    <name evidence="3" type="ORF">C8A04DRAFT_32327</name>
</gene>
<name>A0AAN6UWR5_9PEZI</name>
<proteinExistence type="predicted"/>
<feature type="compositionally biased region" description="Basic and acidic residues" evidence="1">
    <location>
        <begin position="30"/>
        <end position="41"/>
    </location>
</feature>
<dbReference type="Proteomes" id="UP001302676">
    <property type="component" value="Unassembled WGS sequence"/>
</dbReference>